<accession>W8CA45</accession>
<proteinExistence type="evidence at transcript level"/>
<evidence type="ECO:0000313" key="3">
    <source>
        <dbReference type="EMBL" id="JAC04962.1"/>
    </source>
</evidence>
<organism evidence="3">
    <name type="scientific">Ceratitis capitata</name>
    <name type="common">Mediterranean fruit fly</name>
    <name type="synonym">Tephritis capitata</name>
    <dbReference type="NCBI Taxonomy" id="7213"/>
    <lineage>
        <taxon>Eukaryota</taxon>
        <taxon>Metazoa</taxon>
        <taxon>Ecdysozoa</taxon>
        <taxon>Arthropoda</taxon>
        <taxon>Hexapoda</taxon>
        <taxon>Insecta</taxon>
        <taxon>Pterygota</taxon>
        <taxon>Neoptera</taxon>
        <taxon>Endopterygota</taxon>
        <taxon>Diptera</taxon>
        <taxon>Brachycera</taxon>
        <taxon>Muscomorpha</taxon>
        <taxon>Tephritoidea</taxon>
        <taxon>Tephritidae</taxon>
        <taxon>Ceratitis</taxon>
        <taxon>Ceratitis</taxon>
    </lineage>
</organism>
<dbReference type="EMBL" id="CAJHJT010000034">
    <property type="protein sequence ID" value="CAD7003096.1"/>
    <property type="molecule type" value="Genomic_DNA"/>
</dbReference>
<keyword evidence="1" id="KW-0732">Signal</keyword>
<dbReference type="PROSITE" id="PS51257">
    <property type="entry name" value="PROKAR_LIPOPROTEIN"/>
    <property type="match status" value="1"/>
</dbReference>
<gene>
    <name evidence="2" type="ORF">CCAP1982_LOCUS11559</name>
</gene>
<feature type="chain" id="PRO_5036288251" evidence="1">
    <location>
        <begin position="22"/>
        <end position="100"/>
    </location>
</feature>
<name>W8CA45_CERCA</name>
<dbReference type="EMBL" id="GAMC01001594">
    <property type="protein sequence ID" value="JAC04962.1"/>
    <property type="molecule type" value="mRNA"/>
</dbReference>
<evidence type="ECO:0000313" key="4">
    <source>
        <dbReference type="Proteomes" id="UP000606786"/>
    </source>
</evidence>
<evidence type="ECO:0000256" key="1">
    <source>
        <dbReference type="SAM" id="SignalP"/>
    </source>
</evidence>
<reference evidence="3" key="1">
    <citation type="submission" date="2013-07" db="EMBL/GenBank/DDBJ databases">
        <authorList>
            <person name="Geib S."/>
        </authorList>
    </citation>
    <scope>NUCLEOTIDE SEQUENCE</scope>
</reference>
<evidence type="ECO:0000313" key="2">
    <source>
        <dbReference type="EMBL" id="CAD7003096.1"/>
    </source>
</evidence>
<dbReference type="OrthoDB" id="8019688at2759"/>
<keyword evidence="4" id="KW-1185">Reference proteome</keyword>
<dbReference type="Proteomes" id="UP000606786">
    <property type="component" value="Unassembled WGS sequence"/>
</dbReference>
<reference evidence="2" key="3">
    <citation type="submission" date="2020-11" db="EMBL/GenBank/DDBJ databases">
        <authorList>
            <person name="Whitehead M."/>
        </authorList>
    </citation>
    <scope>NUCLEOTIDE SEQUENCE</scope>
    <source>
        <strain evidence="2">EGII</strain>
    </source>
</reference>
<protein>
    <submittedName>
        <fullName evidence="2">(Mediterranean fruit fly) hypothetical protein</fullName>
    </submittedName>
</protein>
<sequence>MPKNFATQLLVFFACGSIVLAAGKPAEPKARYLRSPDEPDNGRLELKYDGHEGSLKYNHHLLRSDDGNFALDAYAEGKRNYDRNQNDFQGGLQGHWYFPG</sequence>
<feature type="signal peptide" evidence="1">
    <location>
        <begin position="1"/>
        <end position="21"/>
    </location>
</feature>
<reference evidence="3" key="2">
    <citation type="journal article" date="2014" name="BMC Genomics">
        <title>A genomic perspective to assessing quality of mass-reared SIT flies used in Mediterranean fruit fly (Ceratitis capitata) eradication in California.</title>
        <authorList>
            <person name="Calla B."/>
            <person name="Hall B."/>
            <person name="Hou S."/>
            <person name="Geib S.M."/>
        </authorList>
    </citation>
    <scope>NUCLEOTIDE SEQUENCE</scope>
</reference>
<dbReference type="AlphaFoldDB" id="W8CA45"/>